<proteinExistence type="predicted"/>
<comment type="caution">
    <text evidence="1">The sequence shown here is derived from an EMBL/GenBank/DDBJ whole genome shotgun (WGS) entry which is preliminary data.</text>
</comment>
<dbReference type="Proteomes" id="UP001279410">
    <property type="component" value="Unassembled WGS sequence"/>
</dbReference>
<accession>A0AAD3MVT2</accession>
<evidence type="ECO:0000313" key="2">
    <source>
        <dbReference type="Proteomes" id="UP001279410"/>
    </source>
</evidence>
<gene>
    <name evidence="1" type="ORF">AKAME5_001252600</name>
</gene>
<reference evidence="1" key="1">
    <citation type="submission" date="2022-08" db="EMBL/GenBank/DDBJ databases">
        <title>Genome sequencing of akame (Lates japonicus).</title>
        <authorList>
            <person name="Hashiguchi Y."/>
            <person name="Takahashi H."/>
        </authorList>
    </citation>
    <scope>NUCLEOTIDE SEQUENCE</scope>
    <source>
        <strain evidence="1">Kochi</strain>
    </source>
</reference>
<evidence type="ECO:0000313" key="1">
    <source>
        <dbReference type="EMBL" id="GLD60651.1"/>
    </source>
</evidence>
<dbReference type="EMBL" id="BRZM01000042">
    <property type="protein sequence ID" value="GLD60651.1"/>
    <property type="molecule type" value="Genomic_DNA"/>
</dbReference>
<dbReference type="AlphaFoldDB" id="A0AAD3MVT2"/>
<organism evidence="1 2">
    <name type="scientific">Lates japonicus</name>
    <name type="common">Japanese lates</name>
    <dbReference type="NCBI Taxonomy" id="270547"/>
    <lineage>
        <taxon>Eukaryota</taxon>
        <taxon>Metazoa</taxon>
        <taxon>Chordata</taxon>
        <taxon>Craniata</taxon>
        <taxon>Vertebrata</taxon>
        <taxon>Euteleostomi</taxon>
        <taxon>Actinopterygii</taxon>
        <taxon>Neopterygii</taxon>
        <taxon>Teleostei</taxon>
        <taxon>Neoteleostei</taxon>
        <taxon>Acanthomorphata</taxon>
        <taxon>Carangaria</taxon>
        <taxon>Carangaria incertae sedis</taxon>
        <taxon>Centropomidae</taxon>
        <taxon>Lates</taxon>
    </lineage>
</organism>
<protein>
    <submittedName>
        <fullName evidence="1">Uncharacterized protein</fullName>
    </submittedName>
</protein>
<keyword evidence="2" id="KW-1185">Reference proteome</keyword>
<sequence length="115" mass="13176">MRIFLKLGDLTPAPELVGHGAVVVAILIDRDYLSPSEESTKDALRSVFAEEKASEVWDQIDLCLTRCRINLKNKDEQRSDIKWIERKLSAALIKLKNSMLFTRATWRHYSKSTGK</sequence>
<name>A0AAD3MVT2_LATJO</name>